<name>A0A0D3CS40_BRAOL</name>
<dbReference type="Proteomes" id="UP000032141">
    <property type="component" value="Chromosome C6"/>
</dbReference>
<proteinExistence type="predicted"/>
<sequence>MLERSERMPEGIEAMAHAANKMAERYGEPLYNNSLTQETEEQEEESIPSYNNNSCEAWNVILKGMLSLRINFNKKPKSLYTSLNHYLNAQ</sequence>
<evidence type="ECO:0000313" key="3">
    <source>
        <dbReference type="Proteomes" id="UP000032141"/>
    </source>
</evidence>
<accession>A0A0D3CS40</accession>
<dbReference type="HOGENOM" id="CLU_2443924_0_0_1"/>
<evidence type="ECO:0000313" key="2">
    <source>
        <dbReference type="EnsemblPlants" id="Bo6g049250.1"/>
    </source>
</evidence>
<organism evidence="2 3">
    <name type="scientific">Brassica oleracea var. oleracea</name>
    <dbReference type="NCBI Taxonomy" id="109376"/>
    <lineage>
        <taxon>Eukaryota</taxon>
        <taxon>Viridiplantae</taxon>
        <taxon>Streptophyta</taxon>
        <taxon>Embryophyta</taxon>
        <taxon>Tracheophyta</taxon>
        <taxon>Spermatophyta</taxon>
        <taxon>Magnoliopsida</taxon>
        <taxon>eudicotyledons</taxon>
        <taxon>Gunneridae</taxon>
        <taxon>Pentapetalae</taxon>
        <taxon>rosids</taxon>
        <taxon>malvids</taxon>
        <taxon>Brassicales</taxon>
        <taxon>Brassicaceae</taxon>
        <taxon>Brassiceae</taxon>
        <taxon>Brassica</taxon>
    </lineage>
</organism>
<dbReference type="Gramene" id="Bo6g049250.1">
    <property type="protein sequence ID" value="Bo6g049250.1"/>
    <property type="gene ID" value="Bo6g049250"/>
</dbReference>
<evidence type="ECO:0000256" key="1">
    <source>
        <dbReference type="SAM" id="MobiDB-lite"/>
    </source>
</evidence>
<feature type="region of interest" description="Disordered" evidence="1">
    <location>
        <begin position="31"/>
        <end position="50"/>
    </location>
</feature>
<dbReference type="AlphaFoldDB" id="A0A0D3CS40"/>
<keyword evidence="3" id="KW-1185">Reference proteome</keyword>
<dbReference type="EnsemblPlants" id="Bo6g049250.1">
    <property type="protein sequence ID" value="Bo6g049250.1"/>
    <property type="gene ID" value="Bo6g049250"/>
</dbReference>
<protein>
    <submittedName>
        <fullName evidence="2">Uncharacterized protein</fullName>
    </submittedName>
</protein>
<reference evidence="2" key="2">
    <citation type="submission" date="2015-03" db="UniProtKB">
        <authorList>
            <consortium name="EnsemblPlants"/>
        </authorList>
    </citation>
    <scope>IDENTIFICATION</scope>
</reference>
<reference evidence="2 3" key="1">
    <citation type="journal article" date="2014" name="Genome Biol.">
        <title>Transcriptome and methylome profiling reveals relics of genome dominance in the mesopolyploid Brassica oleracea.</title>
        <authorList>
            <person name="Parkin I.A."/>
            <person name="Koh C."/>
            <person name="Tang H."/>
            <person name="Robinson S.J."/>
            <person name="Kagale S."/>
            <person name="Clarke W.E."/>
            <person name="Town C.D."/>
            <person name="Nixon J."/>
            <person name="Krishnakumar V."/>
            <person name="Bidwell S.L."/>
            <person name="Denoeud F."/>
            <person name="Belcram H."/>
            <person name="Links M.G."/>
            <person name="Just J."/>
            <person name="Clarke C."/>
            <person name="Bender T."/>
            <person name="Huebert T."/>
            <person name="Mason A.S."/>
            <person name="Pires J.C."/>
            <person name="Barker G."/>
            <person name="Moore J."/>
            <person name="Walley P.G."/>
            <person name="Manoli S."/>
            <person name="Batley J."/>
            <person name="Edwards D."/>
            <person name="Nelson M.N."/>
            <person name="Wang X."/>
            <person name="Paterson A.H."/>
            <person name="King G."/>
            <person name="Bancroft I."/>
            <person name="Chalhoub B."/>
            <person name="Sharpe A.G."/>
        </authorList>
    </citation>
    <scope>NUCLEOTIDE SEQUENCE</scope>
    <source>
        <strain evidence="2 3">cv. TO1000</strain>
    </source>
</reference>